<protein>
    <submittedName>
        <fullName evidence="3">FERM domain-containing protein</fullName>
    </submittedName>
</protein>
<evidence type="ECO:0000259" key="1">
    <source>
        <dbReference type="PROSITE" id="PS50057"/>
    </source>
</evidence>
<dbReference type="InterPro" id="IPR019748">
    <property type="entry name" value="FERM_central"/>
</dbReference>
<dbReference type="CDD" id="cd14473">
    <property type="entry name" value="FERM_B-lobe"/>
    <property type="match status" value="1"/>
</dbReference>
<dbReference type="AlphaFoldDB" id="A0A0K0D6J9"/>
<sequence>LNQTIRYGGRKYLLSGMEVEEITNGKILKRQVYSLPGGMKKVINTRSVTVVEEAIRELCLKLNIRSPSEQQEFCLAYFLEKEKRLEYCANNEYVLDICTELEHKRKQFYFLLKRCTWVHPVRLDDQVYIDVMFFQVVPDYLLGSYLTRQVGGHLSASTCEDITRLAAYLHLAFSEGQRVDVTPQAVESVIPSAVLEGASQSVESWANKINRQLRSMNPKTTSTQARAAFLEVLSAWPLFGNTLFPLDAASCEGRLLPQLELAVGRTGVKLLKPGTRDVLEQWPYDKARLCEIVSAIENANFEKIVQNSEFFRCK</sequence>
<organism evidence="2 3">
    <name type="scientific">Angiostrongylus cantonensis</name>
    <name type="common">Rat lungworm</name>
    <dbReference type="NCBI Taxonomy" id="6313"/>
    <lineage>
        <taxon>Eukaryota</taxon>
        <taxon>Metazoa</taxon>
        <taxon>Ecdysozoa</taxon>
        <taxon>Nematoda</taxon>
        <taxon>Chromadorea</taxon>
        <taxon>Rhabditida</taxon>
        <taxon>Rhabditina</taxon>
        <taxon>Rhabditomorpha</taxon>
        <taxon>Strongyloidea</taxon>
        <taxon>Metastrongylidae</taxon>
        <taxon>Angiostrongylus</taxon>
    </lineage>
</organism>
<dbReference type="Proteomes" id="UP000035642">
    <property type="component" value="Unassembled WGS sequence"/>
</dbReference>
<dbReference type="InterPro" id="IPR000299">
    <property type="entry name" value="FERM_domain"/>
</dbReference>
<dbReference type="InterPro" id="IPR019749">
    <property type="entry name" value="Band_41_domain"/>
</dbReference>
<dbReference type="InterPro" id="IPR051567">
    <property type="entry name" value="Unconventional_Myosin_ATPase"/>
</dbReference>
<dbReference type="PANTHER" id="PTHR22692">
    <property type="entry name" value="MYOSIN VII, XV"/>
    <property type="match status" value="1"/>
</dbReference>
<reference evidence="3" key="2">
    <citation type="submission" date="2017-02" db="UniProtKB">
        <authorList>
            <consortium name="WormBaseParasite"/>
        </authorList>
    </citation>
    <scope>IDENTIFICATION</scope>
</reference>
<dbReference type="PANTHER" id="PTHR22692:SF26">
    <property type="entry name" value="SH3 DOMAIN-CONTAINING PROTEIN"/>
    <property type="match status" value="1"/>
</dbReference>
<dbReference type="Pfam" id="PF00373">
    <property type="entry name" value="FERM_M"/>
    <property type="match status" value="1"/>
</dbReference>
<feature type="domain" description="FERM" evidence="1">
    <location>
        <begin position="28"/>
        <end position="314"/>
    </location>
</feature>
<evidence type="ECO:0000313" key="3">
    <source>
        <dbReference type="WBParaSite" id="ACAC_0000569401-mRNA-1"/>
    </source>
</evidence>
<dbReference type="InterPro" id="IPR014352">
    <property type="entry name" value="FERM/acyl-CoA-bd_prot_sf"/>
</dbReference>
<name>A0A0K0D6J9_ANGCA</name>
<dbReference type="SMART" id="SM00295">
    <property type="entry name" value="B41"/>
    <property type="match status" value="1"/>
</dbReference>
<keyword evidence="2" id="KW-1185">Reference proteome</keyword>
<dbReference type="GO" id="GO:0005737">
    <property type="term" value="C:cytoplasm"/>
    <property type="evidence" value="ECO:0007669"/>
    <property type="project" value="UniProtKB-SubCell"/>
</dbReference>
<dbReference type="SUPFAM" id="SSF47031">
    <property type="entry name" value="Second domain of FERM"/>
    <property type="match status" value="1"/>
</dbReference>
<accession>A0A0K0D6J9</accession>
<dbReference type="STRING" id="6313.A0A0K0D6J9"/>
<dbReference type="PROSITE" id="PS50057">
    <property type="entry name" value="FERM_3"/>
    <property type="match status" value="1"/>
</dbReference>
<evidence type="ECO:0000313" key="2">
    <source>
        <dbReference type="Proteomes" id="UP000035642"/>
    </source>
</evidence>
<proteinExistence type="predicted"/>
<dbReference type="WBParaSite" id="ACAC_0000569401-mRNA-1">
    <property type="protein sequence ID" value="ACAC_0000569401-mRNA-1"/>
    <property type="gene ID" value="ACAC_0000569401"/>
</dbReference>
<dbReference type="InterPro" id="IPR035963">
    <property type="entry name" value="FERM_2"/>
</dbReference>
<reference evidence="2" key="1">
    <citation type="submission" date="2012-09" db="EMBL/GenBank/DDBJ databases">
        <authorList>
            <person name="Martin A.A."/>
        </authorList>
    </citation>
    <scope>NUCLEOTIDE SEQUENCE</scope>
</reference>
<dbReference type="Gene3D" id="1.20.80.10">
    <property type="match status" value="1"/>
</dbReference>